<organism evidence="3">
    <name type="scientific">Methylobacterium bullatum</name>
    <dbReference type="NCBI Taxonomy" id="570505"/>
    <lineage>
        <taxon>Bacteria</taxon>
        <taxon>Pseudomonadati</taxon>
        <taxon>Pseudomonadota</taxon>
        <taxon>Alphaproteobacteria</taxon>
        <taxon>Hyphomicrobiales</taxon>
        <taxon>Methylobacteriaceae</taxon>
        <taxon>Methylobacterium</taxon>
    </lineage>
</organism>
<reference evidence="3" key="1">
    <citation type="submission" date="2019-12" db="EMBL/GenBank/DDBJ databases">
        <authorList>
            <person name="Cremers G."/>
        </authorList>
    </citation>
    <scope>NUCLEOTIDE SEQUENCE</scope>
    <source>
        <strain evidence="3">Mbul1</strain>
    </source>
</reference>
<evidence type="ECO:0008006" key="4">
    <source>
        <dbReference type="Google" id="ProtNLM"/>
    </source>
</evidence>
<dbReference type="InterPro" id="IPR021279">
    <property type="entry name" value="DUF2721"/>
</dbReference>
<proteinExistence type="predicted"/>
<accession>A0A679ISK8</accession>
<keyword evidence="2" id="KW-0812">Transmembrane</keyword>
<dbReference type="AlphaFoldDB" id="A0A679ISK8"/>
<keyword evidence="2" id="KW-1133">Transmembrane helix</keyword>
<keyword evidence="2" id="KW-0472">Membrane</keyword>
<feature type="transmembrane region" description="Helical" evidence="2">
    <location>
        <begin position="78"/>
        <end position="106"/>
    </location>
</feature>
<feature type="compositionally biased region" description="Basic and acidic residues" evidence="1">
    <location>
        <begin position="152"/>
        <end position="167"/>
    </location>
</feature>
<evidence type="ECO:0000256" key="2">
    <source>
        <dbReference type="SAM" id="Phobius"/>
    </source>
</evidence>
<dbReference type="Pfam" id="PF11026">
    <property type="entry name" value="DUF2721"/>
    <property type="match status" value="1"/>
</dbReference>
<feature type="transmembrane region" description="Helical" evidence="2">
    <location>
        <begin position="112"/>
        <end position="135"/>
    </location>
</feature>
<feature type="transmembrane region" description="Helical" evidence="2">
    <location>
        <begin position="16"/>
        <end position="37"/>
    </location>
</feature>
<sequence length="175" mass="18572">MVASGPSLAPDDIAHVIQIALAPAFLLTALATLLNVFSTRLGRVADRVDDAADRLQRADADEAARLSYQLAYLRRRSFVLDVAVVLASLGSIMTGIAVLTLFVGALRDAATASVLFGCFGIALVCTVAAIVAFLIEILMAGRRVRDEVDRQTVEASDREAGGPEISHRSPRPGRV</sequence>
<name>A0A679ISK8_9HYPH</name>
<evidence type="ECO:0000313" key="3">
    <source>
        <dbReference type="EMBL" id="CAA2101896.1"/>
    </source>
</evidence>
<feature type="region of interest" description="Disordered" evidence="1">
    <location>
        <begin position="152"/>
        <end position="175"/>
    </location>
</feature>
<dbReference type="EMBL" id="LR743504">
    <property type="protein sequence ID" value="CAA2101896.1"/>
    <property type="molecule type" value="Genomic_DNA"/>
</dbReference>
<evidence type="ECO:0000256" key="1">
    <source>
        <dbReference type="SAM" id="MobiDB-lite"/>
    </source>
</evidence>
<gene>
    <name evidence="3" type="ORF">MBUL_01410</name>
</gene>
<protein>
    <recommendedName>
        <fullName evidence="4">DUF2721 domain-containing protein</fullName>
    </recommendedName>
</protein>